<dbReference type="SUPFAM" id="SSF49354">
    <property type="entry name" value="PapD-like"/>
    <property type="match status" value="1"/>
</dbReference>
<dbReference type="Proteomes" id="UP001168109">
    <property type="component" value="Unassembled WGS sequence"/>
</dbReference>
<dbReference type="InterPro" id="IPR008962">
    <property type="entry name" value="PapD-like_sf"/>
</dbReference>
<name>A0ABT7Q9F5_9GAMM</name>
<dbReference type="Gene3D" id="2.60.40.10">
    <property type="entry name" value="Immunoglobulins"/>
    <property type="match status" value="1"/>
</dbReference>
<dbReference type="InterPro" id="IPR013783">
    <property type="entry name" value="Ig-like_fold"/>
</dbReference>
<evidence type="ECO:0008006" key="3">
    <source>
        <dbReference type="Google" id="ProtNLM"/>
    </source>
</evidence>
<keyword evidence="2" id="KW-1185">Reference proteome</keyword>
<evidence type="ECO:0000313" key="1">
    <source>
        <dbReference type="EMBL" id="MDM5130571.1"/>
    </source>
</evidence>
<comment type="caution">
    <text evidence="1">The sequence shown here is derived from an EMBL/GenBank/DDBJ whole genome shotgun (WGS) entry which is preliminary data.</text>
</comment>
<accession>A0ABT7Q9F5</accession>
<organism evidence="1 2">
    <name type="scientific">Aeromonas piscicola</name>
    <dbReference type="NCBI Taxonomy" id="600645"/>
    <lineage>
        <taxon>Bacteria</taxon>
        <taxon>Pseudomonadati</taxon>
        <taxon>Pseudomonadota</taxon>
        <taxon>Gammaproteobacteria</taxon>
        <taxon>Aeromonadales</taxon>
        <taxon>Aeromonadaceae</taxon>
        <taxon>Aeromonas</taxon>
    </lineage>
</organism>
<sequence length="255" mass="28682">MIRQTTACKNQSGIVMKKIYFILSLIFSGNALASAEISIGTLYDYMSGQQSTYLKRIRNQGDATAFVKVAIHEITYDAAGQPQESAELTEGRRALIASPSRMIIPANGVQATRLLFMGERDKERYFRVRFIPVLPKQEDGFDLDANTVQENQQQVSAGVNILTGFGAIIFVMPKESRFDTQLIKTDTMTTVVNKGNATIVLDFFEECDGRKKNCSTPSKIHLLPNMQKQLMKRSDHLYRFELIEGDKSRNMVIGH</sequence>
<dbReference type="EMBL" id="JAOPLU010000001">
    <property type="protein sequence ID" value="MDM5130571.1"/>
    <property type="molecule type" value="Genomic_DNA"/>
</dbReference>
<proteinExistence type="predicted"/>
<reference evidence="1" key="1">
    <citation type="submission" date="2024-05" db="EMBL/GenBank/DDBJ databases">
        <title>WGS of Aeromonas isolates.</title>
        <authorList>
            <person name="Lee H."/>
        </authorList>
    </citation>
    <scope>NUCLEOTIDE SEQUENCE</scope>
    <source>
        <strain evidence="1">LP308</strain>
    </source>
</reference>
<protein>
    <recommendedName>
        <fullName evidence="3">Molecular chaperone</fullName>
    </recommendedName>
</protein>
<gene>
    <name evidence="1" type="ORF">OB962_06080</name>
</gene>
<dbReference type="RefSeq" id="WP_290041497.1">
    <property type="nucleotide sequence ID" value="NZ_JAOPLU010000001.1"/>
</dbReference>
<evidence type="ECO:0000313" key="2">
    <source>
        <dbReference type="Proteomes" id="UP001168109"/>
    </source>
</evidence>